<feature type="domain" description="AlgX/AlgJ SGNH hydrolase-like" evidence="9">
    <location>
        <begin position="87"/>
        <end position="346"/>
    </location>
</feature>
<protein>
    <recommendedName>
        <fullName evidence="9">AlgX/AlgJ SGNH hydrolase-like domain-containing protein</fullName>
    </recommendedName>
</protein>
<comment type="subcellular location">
    <subcellularLocation>
        <location evidence="1">Periplasm</location>
    </subcellularLocation>
</comment>
<gene>
    <name evidence="10" type="ORF">RYS15_08855</name>
</gene>
<evidence type="ECO:0000256" key="6">
    <source>
        <dbReference type="ARBA" id="ARBA00022841"/>
    </source>
</evidence>
<comment type="caution">
    <text evidence="10">The sequence shown here is derived from an EMBL/GenBank/DDBJ whole genome shotgun (WGS) entry which is preliminary data.</text>
</comment>
<evidence type="ECO:0000256" key="3">
    <source>
        <dbReference type="ARBA" id="ARBA00022679"/>
    </source>
</evidence>
<evidence type="ECO:0000313" key="11">
    <source>
        <dbReference type="Proteomes" id="UP001269819"/>
    </source>
</evidence>
<keyword evidence="8" id="KW-1133">Transmembrane helix</keyword>
<organism evidence="10 11">
    <name type="scientific">Marinobacter xestospongiae</name>
    <dbReference type="NCBI Taxonomy" id="994319"/>
    <lineage>
        <taxon>Bacteria</taxon>
        <taxon>Pseudomonadati</taxon>
        <taxon>Pseudomonadota</taxon>
        <taxon>Gammaproteobacteria</taxon>
        <taxon>Pseudomonadales</taxon>
        <taxon>Marinobacteraceae</taxon>
        <taxon>Marinobacter</taxon>
    </lineage>
</organism>
<keyword evidence="4" id="KW-0732">Signal</keyword>
<keyword evidence="6" id="KW-0016">Alginate biosynthesis</keyword>
<accession>A0ABU3VX01</accession>
<proteinExistence type="predicted"/>
<keyword evidence="5" id="KW-0574">Periplasm</keyword>
<keyword evidence="7" id="KW-0012">Acyltransferase</keyword>
<evidence type="ECO:0000256" key="7">
    <source>
        <dbReference type="ARBA" id="ARBA00023315"/>
    </source>
</evidence>
<evidence type="ECO:0000256" key="5">
    <source>
        <dbReference type="ARBA" id="ARBA00022764"/>
    </source>
</evidence>
<evidence type="ECO:0000313" key="10">
    <source>
        <dbReference type="EMBL" id="MDV2078793.1"/>
    </source>
</evidence>
<dbReference type="Pfam" id="PF16822">
    <property type="entry name" value="ALGX"/>
    <property type="match status" value="1"/>
</dbReference>
<dbReference type="Proteomes" id="UP001269819">
    <property type="component" value="Unassembled WGS sequence"/>
</dbReference>
<keyword evidence="8" id="KW-0812">Transmembrane</keyword>
<evidence type="ECO:0000256" key="8">
    <source>
        <dbReference type="SAM" id="Phobius"/>
    </source>
</evidence>
<evidence type="ECO:0000256" key="4">
    <source>
        <dbReference type="ARBA" id="ARBA00022729"/>
    </source>
</evidence>
<reference evidence="10 11" key="1">
    <citation type="submission" date="2023-10" db="EMBL/GenBank/DDBJ databases">
        <title>Characteristics and mechanism of a salt-tolerant marine origin heterotrophic nitrifying- aerobic denitrifying bacteria Marinobacter xestospongiae HN1.</title>
        <authorList>
            <person name="Qi R."/>
        </authorList>
    </citation>
    <scope>NUCLEOTIDE SEQUENCE [LARGE SCALE GENOMIC DNA]</scope>
    <source>
        <strain evidence="10 11">HN1</strain>
    </source>
</reference>
<dbReference type="RefSeq" id="WP_316973487.1">
    <property type="nucleotide sequence ID" value="NZ_JAWIIJ010000005.1"/>
</dbReference>
<name>A0ABU3VX01_9GAMM</name>
<dbReference type="EMBL" id="JAWIIJ010000005">
    <property type="protein sequence ID" value="MDV2078793.1"/>
    <property type="molecule type" value="Genomic_DNA"/>
</dbReference>
<dbReference type="InterPro" id="IPR031811">
    <property type="entry name" value="ALGX/ALGJ_SGNH-like"/>
</dbReference>
<feature type="transmembrane region" description="Helical" evidence="8">
    <location>
        <begin position="12"/>
        <end position="32"/>
    </location>
</feature>
<evidence type="ECO:0000256" key="2">
    <source>
        <dbReference type="ARBA" id="ARBA00005182"/>
    </source>
</evidence>
<evidence type="ECO:0000259" key="9">
    <source>
        <dbReference type="Pfam" id="PF16822"/>
    </source>
</evidence>
<keyword evidence="11" id="KW-1185">Reference proteome</keyword>
<sequence>MFPVMTRASRWNGYLFCLLLVAMMIYGVPQLLRYAGSQDQALTLYLDGELARDFEGEFDQQLPLRDLAIRFWGNLRYLVFREGKNGVVLGQQHWLYTTEELVYPSRLDTVLAGHLSRIGEFRDVLARRQQQLILVPVPMKVATYPQYLGRTLPAPVASLYPRLIETLNQRQWPHVDLATAFHQTAGDGAPLFLARDTHWSPGGARLAADTIARTWPGLRGERSFRTERLDDSRYQGDLTGFILTSDGLAEGYKASEVVPRFETHGDLATVTSAALFGDQGDRGIDLVGTSYSKIERWHFAGFLQQALAREVSTFAVEARGPYAAMEHYLADTHRDAQPDTVIWEFPVRALLQPLDQRKSWQQSLDEQF</sequence>
<keyword evidence="8" id="KW-0472">Membrane</keyword>
<keyword evidence="3" id="KW-0808">Transferase</keyword>
<evidence type="ECO:0000256" key="1">
    <source>
        <dbReference type="ARBA" id="ARBA00004418"/>
    </source>
</evidence>
<comment type="pathway">
    <text evidence="2">Glycan biosynthesis; alginate biosynthesis.</text>
</comment>